<evidence type="ECO:0000256" key="11">
    <source>
        <dbReference type="ARBA" id="ARBA00023180"/>
    </source>
</evidence>
<evidence type="ECO:0000256" key="19">
    <source>
        <dbReference type="SAM" id="Coils"/>
    </source>
</evidence>
<keyword evidence="10" id="KW-0675">Receptor</keyword>
<feature type="domain" description="Ionotropic glutamate receptor C-terminal" evidence="22">
    <location>
        <begin position="460"/>
        <end position="810"/>
    </location>
</feature>
<keyword evidence="9 20" id="KW-0472">Membrane</keyword>
<comment type="similarity">
    <text evidence="2">Belongs to the glutamate-gated ion channel (TC 1.A.10.1) family.</text>
</comment>
<dbReference type="Gene3D" id="3.40.50.2300">
    <property type="match status" value="1"/>
</dbReference>
<feature type="disulfide bond" evidence="18">
    <location>
        <begin position="759"/>
        <end position="813"/>
    </location>
</feature>
<evidence type="ECO:0000256" key="18">
    <source>
        <dbReference type="PIRSR" id="PIRSR601508-3"/>
    </source>
</evidence>
<evidence type="ECO:0000256" key="13">
    <source>
        <dbReference type="ARBA" id="ARBA00023286"/>
    </source>
</evidence>
<dbReference type="InterPro" id="IPR001508">
    <property type="entry name" value="Iono_Glu_rcpt_met"/>
</dbReference>
<comment type="subcellular location">
    <subcellularLocation>
        <location evidence="1">Cell membrane</location>
        <topology evidence="1">Multi-pass membrane protein</topology>
    </subcellularLocation>
    <subcellularLocation>
        <location evidence="15">Postsynaptic cell membrane</location>
    </subcellularLocation>
</comment>
<evidence type="ECO:0000256" key="15">
    <source>
        <dbReference type="ARBA" id="ARBA00034100"/>
    </source>
</evidence>
<dbReference type="EMBL" id="CAXIEN010000128">
    <property type="protein sequence ID" value="CAL1280165.1"/>
    <property type="molecule type" value="Genomic_DNA"/>
</dbReference>
<evidence type="ECO:0000256" key="14">
    <source>
        <dbReference type="ARBA" id="ARBA00023303"/>
    </source>
</evidence>
<reference evidence="24 25" key="1">
    <citation type="submission" date="2024-04" db="EMBL/GenBank/DDBJ databases">
        <authorList>
            <person name="Rising A."/>
            <person name="Reimegard J."/>
            <person name="Sonavane S."/>
            <person name="Akerstrom W."/>
            <person name="Nylinder S."/>
            <person name="Hedman E."/>
            <person name="Kallberg Y."/>
        </authorList>
    </citation>
    <scope>NUCLEOTIDE SEQUENCE [LARGE SCALE GENOMIC DNA]</scope>
</reference>
<dbReference type="PANTHER" id="PTHR18966">
    <property type="entry name" value="IONOTROPIC GLUTAMATE RECEPTOR"/>
    <property type="match status" value="1"/>
</dbReference>
<dbReference type="InterPro" id="IPR015683">
    <property type="entry name" value="Ionotropic_Glu_rcpt"/>
</dbReference>
<keyword evidence="12" id="KW-0628">Postsynaptic cell membrane</keyword>
<feature type="transmembrane region" description="Helical" evidence="20">
    <location>
        <begin position="652"/>
        <end position="679"/>
    </location>
</feature>
<keyword evidence="19" id="KW-0175">Coiled coil</keyword>
<keyword evidence="25" id="KW-1185">Reference proteome</keyword>
<evidence type="ECO:0000256" key="9">
    <source>
        <dbReference type="ARBA" id="ARBA00023136"/>
    </source>
</evidence>
<evidence type="ECO:0000259" key="22">
    <source>
        <dbReference type="SMART" id="SM00079"/>
    </source>
</evidence>
<feature type="domain" description="Ionotropic glutamate receptor L-glutamate and glycine-binding" evidence="23">
    <location>
        <begin position="476"/>
        <end position="528"/>
    </location>
</feature>
<evidence type="ECO:0000256" key="17">
    <source>
        <dbReference type="PIRSR" id="PIRSR601508-2"/>
    </source>
</evidence>
<dbReference type="Gene3D" id="1.10.287.70">
    <property type="match status" value="1"/>
</dbReference>
<evidence type="ECO:0000256" key="5">
    <source>
        <dbReference type="ARBA" id="ARBA00022692"/>
    </source>
</evidence>
<feature type="signal peptide" evidence="21">
    <location>
        <begin position="1"/>
        <end position="24"/>
    </location>
</feature>
<evidence type="ECO:0000256" key="2">
    <source>
        <dbReference type="ARBA" id="ARBA00008685"/>
    </source>
</evidence>
<keyword evidence="14" id="KW-0407">Ion channel</keyword>
<protein>
    <recommendedName>
        <fullName evidence="26">Glutamate receptor</fullName>
    </recommendedName>
</protein>
<keyword evidence="8" id="KW-0406">Ion transport</keyword>
<keyword evidence="11" id="KW-0325">Glycoprotein</keyword>
<evidence type="ECO:0000256" key="1">
    <source>
        <dbReference type="ARBA" id="ARBA00004651"/>
    </source>
</evidence>
<evidence type="ECO:0008006" key="26">
    <source>
        <dbReference type="Google" id="ProtNLM"/>
    </source>
</evidence>
<dbReference type="FunFam" id="3.40.190.10:FF:000324">
    <property type="entry name" value="Predicted protein"/>
    <property type="match status" value="1"/>
</dbReference>
<keyword evidence="13" id="KW-1071">Ligand-gated ion channel</keyword>
<dbReference type="InterPro" id="IPR028082">
    <property type="entry name" value="Peripla_BP_I"/>
</dbReference>
<dbReference type="GO" id="GO:0015276">
    <property type="term" value="F:ligand-gated monoatomic ion channel activity"/>
    <property type="evidence" value="ECO:0007669"/>
    <property type="project" value="InterPro"/>
</dbReference>
<keyword evidence="18" id="KW-1015">Disulfide bond</keyword>
<feature type="transmembrane region" description="Helical" evidence="20">
    <location>
        <begin position="622"/>
        <end position="640"/>
    </location>
</feature>
<evidence type="ECO:0000256" key="8">
    <source>
        <dbReference type="ARBA" id="ARBA00023065"/>
    </source>
</evidence>
<feature type="binding site" evidence="16">
    <location>
        <position position="539"/>
    </location>
    <ligand>
        <name>L-glutamate</name>
        <dbReference type="ChEBI" id="CHEBI:29985"/>
    </ligand>
</feature>
<dbReference type="PRINTS" id="PR00177">
    <property type="entry name" value="NMDARECEPTOR"/>
</dbReference>
<evidence type="ECO:0000256" key="4">
    <source>
        <dbReference type="ARBA" id="ARBA00022475"/>
    </source>
</evidence>
<proteinExistence type="inferred from homology"/>
<evidence type="ECO:0000256" key="20">
    <source>
        <dbReference type="SAM" id="Phobius"/>
    </source>
</evidence>
<dbReference type="Proteomes" id="UP001497382">
    <property type="component" value="Unassembled WGS sequence"/>
</dbReference>
<evidence type="ECO:0000313" key="25">
    <source>
        <dbReference type="Proteomes" id="UP001497382"/>
    </source>
</evidence>
<name>A0AAV2A827_9ARAC</name>
<evidence type="ECO:0000256" key="6">
    <source>
        <dbReference type="ARBA" id="ARBA00022989"/>
    </source>
</evidence>
<evidence type="ECO:0000256" key="16">
    <source>
        <dbReference type="PIRSR" id="PIRSR601508-1"/>
    </source>
</evidence>
<keyword evidence="21" id="KW-0732">Signal</keyword>
<evidence type="ECO:0000256" key="21">
    <source>
        <dbReference type="SAM" id="SignalP"/>
    </source>
</evidence>
<feature type="transmembrane region" description="Helical" evidence="20">
    <location>
        <begin position="832"/>
        <end position="852"/>
    </location>
</feature>
<evidence type="ECO:0000256" key="12">
    <source>
        <dbReference type="ARBA" id="ARBA00023257"/>
    </source>
</evidence>
<dbReference type="Gene3D" id="3.40.190.10">
    <property type="entry name" value="Periplasmic binding protein-like II"/>
    <property type="match status" value="2"/>
</dbReference>
<dbReference type="GO" id="GO:0038023">
    <property type="term" value="F:signaling receptor activity"/>
    <property type="evidence" value="ECO:0007669"/>
    <property type="project" value="InterPro"/>
</dbReference>
<dbReference type="InterPro" id="IPR019594">
    <property type="entry name" value="Glu/Gly-bd"/>
</dbReference>
<keyword evidence="7" id="KW-0770">Synapse</keyword>
<keyword evidence="3" id="KW-0813">Transport</keyword>
<feature type="coiled-coil region" evidence="19">
    <location>
        <begin position="1163"/>
        <end position="1190"/>
    </location>
</feature>
<evidence type="ECO:0000313" key="24">
    <source>
        <dbReference type="EMBL" id="CAL1280165.1"/>
    </source>
</evidence>
<dbReference type="SUPFAM" id="SSF53822">
    <property type="entry name" value="Periplasmic binding protein-like I"/>
    <property type="match status" value="1"/>
</dbReference>
<keyword evidence="6 20" id="KW-1133">Transmembrane helix</keyword>
<feature type="site" description="Crucial to convey clamshell closure to channel opening" evidence="17">
    <location>
        <position position="683"/>
    </location>
</feature>
<keyword evidence="4" id="KW-1003">Cell membrane</keyword>
<feature type="transmembrane region" description="Helical" evidence="20">
    <location>
        <begin position="581"/>
        <end position="601"/>
    </location>
</feature>
<evidence type="ECO:0000256" key="3">
    <source>
        <dbReference type="ARBA" id="ARBA00022448"/>
    </source>
</evidence>
<dbReference type="SUPFAM" id="SSF53850">
    <property type="entry name" value="Periplasmic binding protein-like II"/>
    <property type="match status" value="1"/>
</dbReference>
<dbReference type="GO" id="GO:0045211">
    <property type="term" value="C:postsynaptic membrane"/>
    <property type="evidence" value="ECO:0007669"/>
    <property type="project" value="UniProtKB-SubCell"/>
</dbReference>
<comment type="caution">
    <text evidence="24">The sequence shown here is derived from an EMBL/GenBank/DDBJ whole genome shotgun (WGS) entry which is preliminary data.</text>
</comment>
<dbReference type="Pfam" id="PF01094">
    <property type="entry name" value="ANF_receptor"/>
    <property type="match status" value="1"/>
</dbReference>
<evidence type="ECO:0000259" key="23">
    <source>
        <dbReference type="SMART" id="SM00918"/>
    </source>
</evidence>
<feature type="binding site" evidence="16">
    <location>
        <position position="745"/>
    </location>
    <ligand>
        <name>L-glutamate</name>
        <dbReference type="ChEBI" id="CHEBI:29985"/>
    </ligand>
</feature>
<sequence>MSPLVLLRHLLWILCLFTPKSVSALPLHLIAVFPQEGDTRVGNALARALRKAVSDSDSGLFDRDVTLLATPFFSPRASQPLLVNLCNALKRQQPPPAALVSFVGPPLSFYVSLLGSHMKVPVLGMTKSYEDRPAKSVHPYYLSLDPNAEDLADATGLFLSYNSWTQAIVIRDSSTFYMSFTATLYHYYVKGNKFQIILRDKLSDGQLFEMVSEVLHSEVRVIVVACGQLLAERIFRQARKAGLLNGRWIWILVESAFSSNGLQGNGQLHFPPGVLGLKLRKHKLDRAAVRSAVLFFSNAMTHCSNLSSWTLDKDLLNYTSPVSCWFGPDERREAFANFVFRSVLKQRRLNGSSLLAPVFDIYNLVPHPGHPLHHVTDYDEPIPRRWKRIGNVTGSRVSLNAVFWLNKKHVGPPQKGQERFRVVTAFAPPFVMRATRVENESCLLGLPCLQVKTNSKSDLSRLFSDYHGSRLLEGLEYNVSCCAGISIDLLKTLSADLNFAFDLYLVADGYFGTMRGNRWNGMTLDVQSGAAHMVFTAFSVTSERSRVIDYSVPFYHSGVSCLTYTQERDVPLSAFLIPFSAQLWIAIFLCLNLTAITAAIYEWLSPFGLNPWGRMRNRNFSLASALWVMWSLLFSHLVAFKAPKSWPNKVLINLWGCFSVIFVSSYTANIAAHFAGLFFHLRVYDFHDASLLSQRTGTAKGSAAESYIYAQNPQLWQHIQKYGFADLEEGLEKLRRGELGVLIGDTVVLDYFRGNDPGCSLHLLGQSIFDDAYAVGMQKGFRLKKSISTLILRYNEYGLMEQLQKKWFGRVPCFNHSVHRLNKPQPLSLRSVAGVFLMLLLGGAFGILILFMEHAVFKHALPQLRKKPQECFWKSPNVMFFSQKLYRFINTVELVSPHHSAKEIVTNIREGQIFSLFQKSVKRKAKEEARRRRSKSQFFEMIQEIRKVVRLQKENRETIITAEPQLLPQRVRSPVLVGSPVLPLDTEHLIFVPPSSTSAPKTDSSWTDLCKRAPLCFGNTKYSHLQQYDEPSGFHLNVNQLDTSPPLYRRSHCLVRSVSPLENLSSSSGEDQQQPAFNTTVLSISVEDLRLVDSAGTDFRKLKRHRSLDEILWKKNYTLSPRRKKVSTASEPKMAVRKMLEVDELLLYSMSKEEIIRSWQASERKLLNRLRDAIKEKRSLEKKLAFIQKTLVKPP</sequence>
<dbReference type="SMART" id="SM00918">
    <property type="entry name" value="Lig_chan-Glu_bd"/>
    <property type="match status" value="1"/>
</dbReference>
<dbReference type="FunFam" id="1.10.287.70:FF:000191">
    <property type="entry name" value="Glutamate receptor ionotropic, NMDA 3A"/>
    <property type="match status" value="1"/>
</dbReference>
<gene>
    <name evidence="24" type="ORF">LARSCL_LOCUS10802</name>
</gene>
<accession>A0AAV2A827</accession>
<dbReference type="InterPro" id="IPR001828">
    <property type="entry name" value="ANF_lig-bd_rcpt"/>
</dbReference>
<feature type="chain" id="PRO_5043460869" description="Glutamate receptor" evidence="21">
    <location>
        <begin position="25"/>
        <end position="1195"/>
    </location>
</feature>
<evidence type="ECO:0000256" key="7">
    <source>
        <dbReference type="ARBA" id="ARBA00023018"/>
    </source>
</evidence>
<organism evidence="24 25">
    <name type="scientific">Larinioides sclopetarius</name>
    <dbReference type="NCBI Taxonomy" id="280406"/>
    <lineage>
        <taxon>Eukaryota</taxon>
        <taxon>Metazoa</taxon>
        <taxon>Ecdysozoa</taxon>
        <taxon>Arthropoda</taxon>
        <taxon>Chelicerata</taxon>
        <taxon>Arachnida</taxon>
        <taxon>Araneae</taxon>
        <taxon>Araneomorphae</taxon>
        <taxon>Entelegynae</taxon>
        <taxon>Araneoidea</taxon>
        <taxon>Araneidae</taxon>
        <taxon>Larinioides</taxon>
    </lineage>
</organism>
<dbReference type="Pfam" id="PF00060">
    <property type="entry name" value="Lig_chan"/>
    <property type="match status" value="1"/>
</dbReference>
<dbReference type="SMART" id="SM00079">
    <property type="entry name" value="PBPe"/>
    <property type="match status" value="1"/>
</dbReference>
<evidence type="ECO:0000256" key="10">
    <source>
        <dbReference type="ARBA" id="ARBA00023170"/>
    </source>
</evidence>
<dbReference type="AlphaFoldDB" id="A0AAV2A827"/>
<dbReference type="Pfam" id="PF10613">
    <property type="entry name" value="Lig_chan-Glu_bd"/>
    <property type="match status" value="1"/>
</dbReference>
<feature type="binding site" evidence="16">
    <location>
        <position position="544"/>
    </location>
    <ligand>
        <name>L-glutamate</name>
        <dbReference type="ChEBI" id="CHEBI:29985"/>
    </ligand>
</feature>
<dbReference type="InterPro" id="IPR001320">
    <property type="entry name" value="Iontro_rcpt_C"/>
</dbReference>
<dbReference type="FunFam" id="3.40.190.10:FF:000097">
    <property type="entry name" value="Putative glutamate receptor ionotropic NMDA 3A"/>
    <property type="match status" value="1"/>
</dbReference>
<keyword evidence="5 20" id="KW-0812">Transmembrane</keyword>